<dbReference type="RefSeq" id="WP_255845461.1">
    <property type="nucleotide sequence ID" value="NZ_CP094358.1"/>
</dbReference>
<evidence type="ECO:0000313" key="3">
    <source>
        <dbReference type="Proteomes" id="UP000831290"/>
    </source>
</evidence>
<protein>
    <submittedName>
        <fullName evidence="2">DUF2807 domain-containing protein</fullName>
    </submittedName>
</protein>
<dbReference type="Gene3D" id="2.160.20.120">
    <property type="match status" value="1"/>
</dbReference>
<dbReference type="PROSITE" id="PS51257">
    <property type="entry name" value="PROKAR_LIPOPROTEIN"/>
    <property type="match status" value="1"/>
</dbReference>
<evidence type="ECO:0000313" key="2">
    <source>
        <dbReference type="EMBL" id="UOB18844.1"/>
    </source>
</evidence>
<dbReference type="Pfam" id="PF10988">
    <property type="entry name" value="DUF2807"/>
    <property type="match status" value="1"/>
</dbReference>
<name>A0A9E6ZQ27_9FLAO</name>
<accession>A0A9E6ZQ27</accession>
<dbReference type="KEGG" id="fbm:MQE35_05995"/>
<dbReference type="EMBL" id="CP094358">
    <property type="protein sequence ID" value="UOB18844.1"/>
    <property type="molecule type" value="Genomic_DNA"/>
</dbReference>
<dbReference type="InterPro" id="IPR021255">
    <property type="entry name" value="DUF2807"/>
</dbReference>
<evidence type="ECO:0000259" key="1">
    <source>
        <dbReference type="Pfam" id="PF10988"/>
    </source>
</evidence>
<keyword evidence="3" id="KW-1185">Reference proteome</keyword>
<proteinExistence type="predicted"/>
<dbReference type="AlphaFoldDB" id="A0A9E6ZQ27"/>
<organism evidence="2 3">
    <name type="scientific">Abyssalbus ytuae</name>
    <dbReference type="NCBI Taxonomy" id="2926907"/>
    <lineage>
        <taxon>Bacteria</taxon>
        <taxon>Pseudomonadati</taxon>
        <taxon>Bacteroidota</taxon>
        <taxon>Flavobacteriia</taxon>
        <taxon>Flavobacteriales</taxon>
        <taxon>Flavobacteriaceae</taxon>
        <taxon>Abyssalbus</taxon>
    </lineage>
</organism>
<feature type="domain" description="Putative auto-transporter adhesin head GIN" evidence="1">
    <location>
        <begin position="40"/>
        <end position="230"/>
    </location>
</feature>
<dbReference type="Proteomes" id="UP000831290">
    <property type="component" value="Chromosome"/>
</dbReference>
<gene>
    <name evidence="2" type="ORF">MQE35_05995</name>
</gene>
<sequence>MRRFVYIIGLVLFACNNESANDCFQTRGDSVQKEFEVSSFNKILVNEGVEMTLTEGDEYKVVVKTGKNLLDDVKVEVVDGQLILSDNNSCNYFRSYDPTKILVTSPDITEIRSSTQFDIKSEGVLTYPDLVIYSENYREEYQTVGDFYLQINNQSFRLVFNNLSNCYISGTTNLLSINFASGNGRFEGEDLICNNVSIYHRGSNDIIVHAVSTLAGNLYGTGNLISVNHPDEVNVTEYYKGKLIFRD</sequence>
<reference evidence="2" key="1">
    <citation type="submission" date="2022-03" db="EMBL/GenBank/DDBJ databases">
        <title>Description of Abyssus ytuae gen. nov., sp. nov., a novel member of the family Flavobacteriaceae isolated from the sediment of Mariana Trench.</title>
        <authorList>
            <person name="Zhang J."/>
            <person name="Xu X."/>
        </authorList>
    </citation>
    <scope>NUCLEOTIDE SEQUENCE</scope>
    <source>
        <strain evidence="2">MT3330</strain>
    </source>
</reference>